<name>A0A6L2L0V8_TANCI</name>
<dbReference type="InterPro" id="IPR018289">
    <property type="entry name" value="MULE_transposase_dom"/>
</dbReference>
<dbReference type="EMBL" id="BKCJ010003231">
    <property type="protein sequence ID" value="GEU53804.1"/>
    <property type="molecule type" value="Genomic_DNA"/>
</dbReference>
<feature type="compositionally biased region" description="Acidic residues" evidence="1">
    <location>
        <begin position="443"/>
        <end position="467"/>
    </location>
</feature>
<feature type="domain" description="MULE transposase" evidence="2">
    <location>
        <begin position="274"/>
        <end position="338"/>
    </location>
</feature>
<dbReference type="PANTHER" id="PTHR31973:SF189">
    <property type="entry name" value="TRANSPOSASE, MUDR, PLANT, MULE TRANSPOSASE DOMAIN PROTEIN-RELATED"/>
    <property type="match status" value="1"/>
</dbReference>
<evidence type="ECO:0000313" key="4">
    <source>
        <dbReference type="EMBL" id="GEU53804.1"/>
    </source>
</evidence>
<dbReference type="Pfam" id="PF10551">
    <property type="entry name" value="MULE"/>
    <property type="match status" value="1"/>
</dbReference>
<evidence type="ECO:0000259" key="3">
    <source>
        <dbReference type="Pfam" id="PF26130"/>
    </source>
</evidence>
<gene>
    <name evidence="4" type="ORF">Tci_025782</name>
</gene>
<comment type="caution">
    <text evidence="4">The sequence shown here is derived from an EMBL/GenBank/DDBJ whole genome shotgun (WGS) entry which is preliminary data.</text>
</comment>
<dbReference type="AlphaFoldDB" id="A0A6L2L0V8"/>
<sequence>MAFESQPTTFLIKCHRGGLFVRDPLSYEYEILFEIPDVDLVSLGLAGFINQLKTECTGSVKSIFYLVPGLEFHLGLKPIKCDTDFDSFVQCGVNHGHDLHVYSSSSEFDLNEQNNDSGSKLDYDDDYNVYDYASSAESDTASIDHLSEGEEEVLEVKTKKVGPKPKKKSTRMFDAQDMIGDHWPVHDPIIKWKFMKPRLKERFEDPEQLKRALAFYALANGYKLYYEVNNPRKIVAKCSKDNQEKKCRFRLWASWMQTEKSFQIKNMIDQHTICKGELLSVVDRDGNNQIYPIAWAMVSVENKENWSWFMQCLTNDLGIVNGKGLTIISDQHKSIDNMQDTYMLTSKRSSLVCSLETCFGKVVRSRDKGDVSKSKMYHDGIRPIGYGVSWDLVDGETMLGNSMGLPRAAWPTGVTPEDVRIHAQQTQPEAIMPLSRSQPFPSQEEEEHSEGEEQEQMDDQDQMEEEEPVQKRTSKRLKMKTFDWKLTSGPGLTDDDAISVD</sequence>
<feature type="domain" description="PB1-like" evidence="3">
    <location>
        <begin position="10"/>
        <end position="103"/>
    </location>
</feature>
<proteinExistence type="predicted"/>
<dbReference type="InterPro" id="IPR058594">
    <property type="entry name" value="PB1-like_dom_pln"/>
</dbReference>
<feature type="region of interest" description="Disordered" evidence="1">
    <location>
        <begin position="426"/>
        <end position="501"/>
    </location>
</feature>
<organism evidence="4">
    <name type="scientific">Tanacetum cinerariifolium</name>
    <name type="common">Dalmatian daisy</name>
    <name type="synonym">Chrysanthemum cinerariifolium</name>
    <dbReference type="NCBI Taxonomy" id="118510"/>
    <lineage>
        <taxon>Eukaryota</taxon>
        <taxon>Viridiplantae</taxon>
        <taxon>Streptophyta</taxon>
        <taxon>Embryophyta</taxon>
        <taxon>Tracheophyta</taxon>
        <taxon>Spermatophyta</taxon>
        <taxon>Magnoliopsida</taxon>
        <taxon>eudicotyledons</taxon>
        <taxon>Gunneridae</taxon>
        <taxon>Pentapetalae</taxon>
        <taxon>asterids</taxon>
        <taxon>campanulids</taxon>
        <taxon>Asterales</taxon>
        <taxon>Asteraceae</taxon>
        <taxon>Asteroideae</taxon>
        <taxon>Anthemideae</taxon>
        <taxon>Anthemidinae</taxon>
        <taxon>Tanacetum</taxon>
    </lineage>
</organism>
<evidence type="ECO:0000256" key="1">
    <source>
        <dbReference type="SAM" id="MobiDB-lite"/>
    </source>
</evidence>
<dbReference type="PANTHER" id="PTHR31973">
    <property type="entry name" value="POLYPROTEIN, PUTATIVE-RELATED"/>
    <property type="match status" value="1"/>
</dbReference>
<dbReference type="Pfam" id="PF26130">
    <property type="entry name" value="PB1-like"/>
    <property type="match status" value="1"/>
</dbReference>
<reference evidence="4" key="1">
    <citation type="journal article" date="2019" name="Sci. Rep.">
        <title>Draft genome of Tanacetum cinerariifolium, the natural source of mosquito coil.</title>
        <authorList>
            <person name="Yamashiro T."/>
            <person name="Shiraishi A."/>
            <person name="Satake H."/>
            <person name="Nakayama K."/>
        </authorList>
    </citation>
    <scope>NUCLEOTIDE SEQUENCE</scope>
</reference>
<evidence type="ECO:0000259" key="2">
    <source>
        <dbReference type="Pfam" id="PF10551"/>
    </source>
</evidence>
<evidence type="ECO:0008006" key="5">
    <source>
        <dbReference type="Google" id="ProtNLM"/>
    </source>
</evidence>
<protein>
    <recommendedName>
        <fullName evidence="5">MULE transposase domain-containing protein</fullName>
    </recommendedName>
</protein>
<accession>A0A6L2L0V8</accession>